<comment type="caution">
    <text evidence="1">The sequence shown here is derived from an EMBL/GenBank/DDBJ whole genome shotgun (WGS) entry which is preliminary data.</text>
</comment>
<protein>
    <submittedName>
        <fullName evidence="1">Uncharacterized protein</fullName>
    </submittedName>
</protein>
<evidence type="ECO:0000313" key="1">
    <source>
        <dbReference type="EMBL" id="EMG47051.1"/>
    </source>
</evidence>
<sequence length="47" mass="5446">FLVNDWKSKAGIDNPSRSAVLMNNAEDDQELRRGNVIWEGNNKLPWF</sequence>
<dbReference type="STRING" id="1245528.M3IKZ7"/>
<reference evidence="1 2" key="1">
    <citation type="submission" date="2013-02" db="EMBL/GenBank/DDBJ databases">
        <title>Genome sequence of Candida maltosa Xu316, a potential industrial strain for xylitol and ethanol production.</title>
        <authorList>
            <person name="Yu J."/>
            <person name="Wang Q."/>
            <person name="Geng X."/>
            <person name="Bao W."/>
            <person name="He P."/>
            <person name="Cai J."/>
        </authorList>
    </citation>
    <scope>NUCLEOTIDE SEQUENCE [LARGE SCALE GENOMIC DNA]</scope>
    <source>
        <strain evidence="2">Xu316</strain>
    </source>
</reference>
<feature type="non-terminal residue" evidence="1">
    <location>
        <position position="1"/>
    </location>
</feature>
<dbReference type="HOGENOM" id="CLU_206082_0_0_1"/>
<evidence type="ECO:0000313" key="2">
    <source>
        <dbReference type="Proteomes" id="UP000011777"/>
    </source>
</evidence>
<gene>
    <name evidence="1" type="ORF">G210_2673</name>
</gene>
<dbReference type="EMBL" id="AOGT01001741">
    <property type="protein sequence ID" value="EMG47051.1"/>
    <property type="molecule type" value="Genomic_DNA"/>
</dbReference>
<proteinExistence type="predicted"/>
<dbReference type="AlphaFoldDB" id="M3IKZ7"/>
<organism evidence="1 2">
    <name type="scientific">Candida maltosa (strain Xu316)</name>
    <name type="common">Yeast</name>
    <dbReference type="NCBI Taxonomy" id="1245528"/>
    <lineage>
        <taxon>Eukaryota</taxon>
        <taxon>Fungi</taxon>
        <taxon>Dikarya</taxon>
        <taxon>Ascomycota</taxon>
        <taxon>Saccharomycotina</taxon>
        <taxon>Pichiomycetes</taxon>
        <taxon>Debaryomycetaceae</taxon>
        <taxon>Candida/Lodderomyces clade</taxon>
        <taxon>Candida</taxon>
    </lineage>
</organism>
<name>M3IKZ7_CANMX</name>
<keyword evidence="2" id="KW-1185">Reference proteome</keyword>
<dbReference type="Proteomes" id="UP000011777">
    <property type="component" value="Unassembled WGS sequence"/>
</dbReference>
<accession>M3IKZ7</accession>